<reference evidence="2" key="1">
    <citation type="journal article" date="2023" name="G3 (Bethesda)">
        <title>A reference genome for the long-term kleptoplast-retaining sea slug Elysia crispata morphotype clarki.</title>
        <authorList>
            <person name="Eastman K.E."/>
            <person name="Pendleton A.L."/>
            <person name="Shaikh M.A."/>
            <person name="Suttiyut T."/>
            <person name="Ogas R."/>
            <person name="Tomko P."/>
            <person name="Gavelis G."/>
            <person name="Widhalm J.R."/>
            <person name="Wisecaver J.H."/>
        </authorList>
    </citation>
    <scope>NUCLEOTIDE SEQUENCE</scope>
    <source>
        <strain evidence="2">ECLA1</strain>
    </source>
</reference>
<proteinExistence type="predicted"/>
<dbReference type="EMBL" id="JAWDGP010007919">
    <property type="protein sequence ID" value="KAK3700268.1"/>
    <property type="molecule type" value="Genomic_DNA"/>
</dbReference>
<protein>
    <submittedName>
        <fullName evidence="2">Uncharacterized protein</fullName>
    </submittedName>
</protein>
<evidence type="ECO:0000313" key="3">
    <source>
        <dbReference type="Proteomes" id="UP001283361"/>
    </source>
</evidence>
<sequence length="194" mass="20660">MIAIAVLFRKRRAVDISLDLGHEDGDRDKVIHWSQALNNPSDLSPTQRDTQITTGVSGSQHDSGSQILQTSRGSSPLIRPAGKRTASNRRKQGAAWRRASPRPPSWISAGGGEGNKQNSVDSLQPCNGYHSLRESTLASGVVDWSVPVAATGLLSRETGEMDRVLTDSLVSIARNTCRCSSSASLTGTDLSGGH</sequence>
<evidence type="ECO:0000313" key="2">
    <source>
        <dbReference type="EMBL" id="KAK3700268.1"/>
    </source>
</evidence>
<dbReference type="AlphaFoldDB" id="A0AAE1CJE0"/>
<organism evidence="2 3">
    <name type="scientific">Elysia crispata</name>
    <name type="common">lettuce slug</name>
    <dbReference type="NCBI Taxonomy" id="231223"/>
    <lineage>
        <taxon>Eukaryota</taxon>
        <taxon>Metazoa</taxon>
        <taxon>Spiralia</taxon>
        <taxon>Lophotrochozoa</taxon>
        <taxon>Mollusca</taxon>
        <taxon>Gastropoda</taxon>
        <taxon>Heterobranchia</taxon>
        <taxon>Euthyneura</taxon>
        <taxon>Panpulmonata</taxon>
        <taxon>Sacoglossa</taxon>
        <taxon>Placobranchoidea</taxon>
        <taxon>Plakobranchidae</taxon>
        <taxon>Elysia</taxon>
    </lineage>
</organism>
<dbReference type="Proteomes" id="UP001283361">
    <property type="component" value="Unassembled WGS sequence"/>
</dbReference>
<accession>A0AAE1CJE0</accession>
<keyword evidence="3" id="KW-1185">Reference proteome</keyword>
<gene>
    <name evidence="2" type="ORF">RRG08_033546</name>
</gene>
<name>A0AAE1CJE0_9GAST</name>
<feature type="compositionally biased region" description="Polar residues" evidence="1">
    <location>
        <begin position="36"/>
        <end position="74"/>
    </location>
</feature>
<feature type="region of interest" description="Disordered" evidence="1">
    <location>
        <begin position="36"/>
        <end position="122"/>
    </location>
</feature>
<comment type="caution">
    <text evidence="2">The sequence shown here is derived from an EMBL/GenBank/DDBJ whole genome shotgun (WGS) entry which is preliminary data.</text>
</comment>
<evidence type="ECO:0000256" key="1">
    <source>
        <dbReference type="SAM" id="MobiDB-lite"/>
    </source>
</evidence>